<dbReference type="EMBL" id="CP018632">
    <property type="protein sequence ID" value="ASJ76225.1"/>
    <property type="molecule type" value="Genomic_DNA"/>
</dbReference>
<evidence type="ECO:0000313" key="6">
    <source>
        <dbReference type="EMBL" id="ASJ76225.1"/>
    </source>
</evidence>
<dbReference type="GO" id="GO:0000271">
    <property type="term" value="P:polysaccharide biosynthetic process"/>
    <property type="evidence" value="ECO:0007669"/>
    <property type="project" value="TreeGrafter"/>
</dbReference>
<dbReference type="EC" id="2.6.1.109" evidence="6"/>
<sequence>MKTFGKSFTQQEAIPEAGIEAAIEVMRSGRLHRYNTLPDEKGETDLLEIEFSEYLGVPYVLACSSGGYALHVAMQAAGVERGDKVLCNAFTLAPVPGAIHNSGAVPVLVDVGEDYCIDLDDLDAKAASSKARYFMLSHMRGHIVDMDRVIDICNRHQLFLIEDCAHTMGASWNGVKSGTFGDVACFSTQTYKHINSGEGGFLTTRHADVMARAIMYSGSYMLFDKHHAAPPVETFEQIRYDTPNYSGRMDNLRAAILRPQLADIETQCQRWNQRYRILEAALGKCSHIVVPERPAAEEFVASSIQFSLPGTAADVMRQLVKNCANQGVALKWFGDAEPEGYTSRYDSWRYIADMPQLPKTEAILSTLLDMRIPLTFSEEDCQLIGEVIVEVVDSMMGAE</sequence>
<evidence type="ECO:0000256" key="3">
    <source>
        <dbReference type="PIRSR" id="PIRSR000390-1"/>
    </source>
</evidence>
<dbReference type="Gene3D" id="3.40.640.10">
    <property type="entry name" value="Type I PLP-dependent aspartate aminotransferase-like (Major domain)"/>
    <property type="match status" value="1"/>
</dbReference>
<dbReference type="Proteomes" id="UP000250079">
    <property type="component" value="Chromosome"/>
</dbReference>
<dbReference type="Pfam" id="PF01041">
    <property type="entry name" value="DegT_DnrJ_EryC1"/>
    <property type="match status" value="1"/>
</dbReference>
<dbReference type="InterPro" id="IPR015421">
    <property type="entry name" value="PyrdxlP-dep_Trfase_major"/>
</dbReference>
<dbReference type="RefSeq" id="WP_088921026.1">
    <property type="nucleotide sequence ID" value="NZ_CP018632.1"/>
</dbReference>
<organism evidence="6 7">
    <name type="scientific">Granulosicoccus antarcticus IMCC3135</name>
    <dbReference type="NCBI Taxonomy" id="1192854"/>
    <lineage>
        <taxon>Bacteria</taxon>
        <taxon>Pseudomonadati</taxon>
        <taxon>Pseudomonadota</taxon>
        <taxon>Gammaproteobacteria</taxon>
        <taxon>Chromatiales</taxon>
        <taxon>Granulosicoccaceae</taxon>
        <taxon>Granulosicoccus</taxon>
    </lineage>
</organism>
<accession>A0A2Z2P0D0</accession>
<dbReference type="KEGG" id="gai:IMCC3135_30880"/>
<dbReference type="InterPro" id="IPR000653">
    <property type="entry name" value="DegT/StrS_aminotransferase"/>
</dbReference>
<dbReference type="AlphaFoldDB" id="A0A2Z2P0D0"/>
<dbReference type="SUPFAM" id="SSF53383">
    <property type="entry name" value="PLP-dependent transferases"/>
    <property type="match status" value="1"/>
</dbReference>
<dbReference type="OrthoDB" id="9804264at2"/>
<dbReference type="PANTHER" id="PTHR30244">
    <property type="entry name" value="TRANSAMINASE"/>
    <property type="match status" value="1"/>
</dbReference>
<gene>
    <name evidence="6" type="primary">kdnA</name>
    <name evidence="6" type="ORF">IMCC3135_30880</name>
</gene>
<dbReference type="GO" id="GO:0030170">
    <property type="term" value="F:pyridoxal phosphate binding"/>
    <property type="evidence" value="ECO:0007669"/>
    <property type="project" value="TreeGrafter"/>
</dbReference>
<feature type="modified residue" description="N6-(pyridoxal phosphate)lysine" evidence="4">
    <location>
        <position position="192"/>
    </location>
</feature>
<evidence type="ECO:0000256" key="5">
    <source>
        <dbReference type="RuleBase" id="RU004508"/>
    </source>
</evidence>
<dbReference type="InterPro" id="IPR015424">
    <property type="entry name" value="PyrdxlP-dep_Trfase"/>
</dbReference>
<keyword evidence="1 4" id="KW-0663">Pyridoxal phosphate</keyword>
<feature type="active site" description="Proton acceptor" evidence="3">
    <location>
        <position position="192"/>
    </location>
</feature>
<name>A0A2Z2P0D0_9GAMM</name>
<reference evidence="6 7" key="1">
    <citation type="submission" date="2016-12" db="EMBL/GenBank/DDBJ databases">
        <authorList>
            <person name="Song W.-J."/>
            <person name="Kurnit D.M."/>
        </authorList>
    </citation>
    <scope>NUCLEOTIDE SEQUENCE [LARGE SCALE GENOMIC DNA]</scope>
    <source>
        <strain evidence="6 7">IMCC3135</strain>
    </source>
</reference>
<dbReference type="GO" id="GO:0008483">
    <property type="term" value="F:transaminase activity"/>
    <property type="evidence" value="ECO:0007669"/>
    <property type="project" value="UniProtKB-KW"/>
</dbReference>
<evidence type="ECO:0000256" key="2">
    <source>
        <dbReference type="ARBA" id="ARBA00037999"/>
    </source>
</evidence>
<keyword evidence="7" id="KW-1185">Reference proteome</keyword>
<dbReference type="PIRSF" id="PIRSF000390">
    <property type="entry name" value="PLP_StrS"/>
    <property type="match status" value="1"/>
</dbReference>
<comment type="similarity">
    <text evidence="2 5">Belongs to the DegT/DnrJ/EryC1 family.</text>
</comment>
<evidence type="ECO:0000313" key="7">
    <source>
        <dbReference type="Proteomes" id="UP000250079"/>
    </source>
</evidence>
<proteinExistence type="inferred from homology"/>
<evidence type="ECO:0000256" key="1">
    <source>
        <dbReference type="ARBA" id="ARBA00022898"/>
    </source>
</evidence>
<keyword evidence="6" id="KW-0032">Aminotransferase</keyword>
<protein>
    <submittedName>
        <fullName evidence="6">8-amino-3,8-dideoxy-alpha-D-manno-octulosonate transaminase</fullName>
        <ecNumber evidence="6">2.6.1.109</ecNumber>
    </submittedName>
</protein>
<keyword evidence="6" id="KW-0808">Transferase</keyword>
<evidence type="ECO:0000256" key="4">
    <source>
        <dbReference type="PIRSR" id="PIRSR000390-2"/>
    </source>
</evidence>
<dbReference type="PANTHER" id="PTHR30244:SF34">
    <property type="entry name" value="DTDP-4-AMINO-4,6-DIDEOXYGALACTOSE TRANSAMINASE"/>
    <property type="match status" value="1"/>
</dbReference>